<dbReference type="OrthoDB" id="511700at2"/>
<keyword evidence="4" id="KW-1185">Reference proteome</keyword>
<evidence type="ECO:0000313" key="3">
    <source>
        <dbReference type="EMBL" id="TDK34092.1"/>
    </source>
</evidence>
<accession>A0A4V3AP41</accession>
<dbReference type="SUPFAM" id="SSF49354">
    <property type="entry name" value="PapD-like"/>
    <property type="match status" value="1"/>
</dbReference>
<sequence>MSIALAFVHTASAASLQVAPTRITIQPGEVAQGLTLSNSGAESVHVQVRVFRWWQENGKDMLEPTDALTVSPPMLQLSAGSEQLIRVVHTGTAPVDGSEASYRVIVDELPLDTGKPQGPGLRFALRYSIPVFVRGSTGTSPASALLARLVDTVDGPVVEIRNPGHGSAQLADLALVDAQDQRHVIAPGLSGYVMPGQTRRWPLPPGSPATGRIEAKLDGEPQARALVPDR</sequence>
<reference evidence="3 4" key="1">
    <citation type="submission" date="2019-03" db="EMBL/GenBank/DDBJ databases">
        <title>Luteimonas zhaokaii sp.nov., isolated from the rectal contents of Plateau pika in Yushu, Qinghai Province, China.</title>
        <authorList>
            <person name="Zhang G."/>
        </authorList>
    </citation>
    <scope>NUCLEOTIDE SEQUENCE [LARGE SCALE GENOMIC DNA]</scope>
    <source>
        <strain evidence="3 4">THG-MD21</strain>
    </source>
</reference>
<feature type="region of interest" description="Disordered" evidence="1">
    <location>
        <begin position="207"/>
        <end position="230"/>
    </location>
</feature>
<dbReference type="GO" id="GO:0030288">
    <property type="term" value="C:outer membrane-bounded periplasmic space"/>
    <property type="evidence" value="ECO:0007669"/>
    <property type="project" value="InterPro"/>
</dbReference>
<evidence type="ECO:0000256" key="1">
    <source>
        <dbReference type="SAM" id="MobiDB-lite"/>
    </source>
</evidence>
<evidence type="ECO:0000259" key="2">
    <source>
        <dbReference type="Pfam" id="PF00345"/>
    </source>
</evidence>
<comment type="caution">
    <text evidence="3">The sequence shown here is derived from an EMBL/GenBank/DDBJ whole genome shotgun (WGS) entry which is preliminary data.</text>
</comment>
<dbReference type="PANTHER" id="PTHR30251">
    <property type="entry name" value="PILUS ASSEMBLY CHAPERONE"/>
    <property type="match status" value="1"/>
</dbReference>
<dbReference type="Pfam" id="PF00345">
    <property type="entry name" value="PapD_N"/>
    <property type="match status" value="1"/>
</dbReference>
<dbReference type="InterPro" id="IPR050643">
    <property type="entry name" value="Periplasmic_pilus_chap"/>
</dbReference>
<evidence type="ECO:0000313" key="4">
    <source>
        <dbReference type="Proteomes" id="UP000295543"/>
    </source>
</evidence>
<organism evidence="3 4">
    <name type="scientific">Luteimonas terrae</name>
    <dbReference type="NCBI Taxonomy" id="1530191"/>
    <lineage>
        <taxon>Bacteria</taxon>
        <taxon>Pseudomonadati</taxon>
        <taxon>Pseudomonadota</taxon>
        <taxon>Gammaproteobacteria</taxon>
        <taxon>Lysobacterales</taxon>
        <taxon>Lysobacteraceae</taxon>
        <taxon>Luteimonas</taxon>
    </lineage>
</organism>
<dbReference type="InterPro" id="IPR016147">
    <property type="entry name" value="Pili_assmbl_chaperone_N"/>
</dbReference>
<gene>
    <name evidence="3" type="ORF">E2F49_05450</name>
</gene>
<dbReference type="InterPro" id="IPR008962">
    <property type="entry name" value="PapD-like_sf"/>
</dbReference>
<dbReference type="AlphaFoldDB" id="A0A4V3AP41"/>
<dbReference type="InterPro" id="IPR013783">
    <property type="entry name" value="Ig-like_fold"/>
</dbReference>
<proteinExistence type="predicted"/>
<feature type="compositionally biased region" description="Basic and acidic residues" evidence="1">
    <location>
        <begin position="213"/>
        <end position="230"/>
    </location>
</feature>
<dbReference type="Gene3D" id="2.60.40.10">
    <property type="entry name" value="Immunoglobulins"/>
    <property type="match status" value="1"/>
</dbReference>
<feature type="domain" description="Pili assembly chaperone N-terminal" evidence="2">
    <location>
        <begin position="16"/>
        <end position="134"/>
    </location>
</feature>
<dbReference type="PANTHER" id="PTHR30251:SF4">
    <property type="entry name" value="SLR1668 PROTEIN"/>
    <property type="match status" value="1"/>
</dbReference>
<name>A0A4V3AP41_9GAMM</name>
<dbReference type="EMBL" id="SMTG01000002">
    <property type="protein sequence ID" value="TDK34092.1"/>
    <property type="molecule type" value="Genomic_DNA"/>
</dbReference>
<dbReference type="GO" id="GO:0071555">
    <property type="term" value="P:cell wall organization"/>
    <property type="evidence" value="ECO:0007669"/>
    <property type="project" value="InterPro"/>
</dbReference>
<protein>
    <submittedName>
        <fullName evidence="3">Molecular chaperone</fullName>
    </submittedName>
</protein>
<dbReference type="Proteomes" id="UP000295543">
    <property type="component" value="Unassembled WGS sequence"/>
</dbReference>